<evidence type="ECO:0000256" key="2">
    <source>
        <dbReference type="SAM" id="SignalP"/>
    </source>
</evidence>
<keyword evidence="2" id="KW-0732">Signal</keyword>
<dbReference type="AlphaFoldDB" id="A0A2V3IS80"/>
<feature type="signal peptide" evidence="2">
    <location>
        <begin position="1"/>
        <end position="19"/>
    </location>
</feature>
<dbReference type="EMBL" id="NBIV01000076">
    <property type="protein sequence ID" value="PXF44978.1"/>
    <property type="molecule type" value="Genomic_DNA"/>
</dbReference>
<protein>
    <submittedName>
        <fullName evidence="3">Uncharacterized protein</fullName>
    </submittedName>
</protein>
<name>A0A2V3IS80_9FLOR</name>
<feature type="transmembrane region" description="Helical" evidence="1">
    <location>
        <begin position="225"/>
        <end position="245"/>
    </location>
</feature>
<dbReference type="Proteomes" id="UP000247409">
    <property type="component" value="Unassembled WGS sequence"/>
</dbReference>
<gene>
    <name evidence="3" type="ORF">BWQ96_05273</name>
    <name evidence="4" type="ORF">BWQ96_05278</name>
</gene>
<evidence type="ECO:0000313" key="5">
    <source>
        <dbReference type="Proteomes" id="UP000247409"/>
    </source>
</evidence>
<keyword evidence="1" id="KW-1133">Transmembrane helix</keyword>
<keyword evidence="5" id="KW-1185">Reference proteome</keyword>
<proteinExistence type="predicted"/>
<feature type="transmembrane region" description="Helical" evidence="1">
    <location>
        <begin position="319"/>
        <end position="341"/>
    </location>
</feature>
<feature type="transmembrane region" description="Helical" evidence="1">
    <location>
        <begin position="506"/>
        <end position="529"/>
    </location>
</feature>
<reference evidence="3 5" key="1">
    <citation type="journal article" date="2018" name="Mol. Biol. Evol.">
        <title>Analysis of the draft genome of the red seaweed Gracilariopsis chorda provides insights into genome size evolution in Rhodophyta.</title>
        <authorList>
            <person name="Lee J."/>
            <person name="Yang E.C."/>
            <person name="Graf L."/>
            <person name="Yang J.H."/>
            <person name="Qiu H."/>
            <person name="Zel Zion U."/>
            <person name="Chan C.X."/>
            <person name="Stephens T.G."/>
            <person name="Weber A.P.M."/>
            <person name="Boo G.H."/>
            <person name="Boo S.M."/>
            <person name="Kim K.M."/>
            <person name="Shin Y."/>
            <person name="Jung M."/>
            <person name="Lee S.J."/>
            <person name="Yim H.S."/>
            <person name="Lee J.H."/>
            <person name="Bhattacharya D."/>
            <person name="Yoon H.S."/>
        </authorList>
    </citation>
    <scope>NUCLEOTIDE SEQUENCE [LARGE SCALE GENOMIC DNA]</scope>
    <source>
        <strain evidence="3 5">SKKU-2015</strain>
        <tissue evidence="3">Whole body</tissue>
    </source>
</reference>
<evidence type="ECO:0000313" key="4">
    <source>
        <dbReference type="EMBL" id="PXF44978.1"/>
    </source>
</evidence>
<sequence>MPFMIRIALAALLFSVALGFANSSFLSLRDNDVDPCLQAGDKDYDCSKYDPEQCYVMSGETCLPQLERQIDAFDVCKSAICFILKYEPPFLGSKVGKLTNLTEPQRNKISVPFSCSEVPESYGLEGGLFDLFQKTAVHAWCVWVGPNRDMTGEGCSWNTLQHYVESRKDYQFAVAGPMLETPQRKCLHYESDSWLDDRMVIVGKSDSFNEKDPFRLVLAPYSTNAWLAFFVAVLGYVILCIVFVVKVRFIPLNNYFIATYLMVVGDKGHVLQSPLFKESGDEEGTDLESLSGDSLCPESTDSVSLLDKRAEVDSRKQKFTCFGALLRFSMISCTLFFVIFYEAGIVNVLFSENEGKLEKSVDSISNEQLKKYCVMGNSAFAQVWKQRVNPNNDRVSENGGDLWENEEILTDCLARIAREEDPVQFAVSYENEAKYQIRQNPKLSLALFRTTGDIYRFNSGWLFNSIVHNASRRELDRKIVRLRIDGEINKLLGTESEKTKMISTPVFAYALLLPVFVPMLIVFISLVCWRA</sequence>
<keyword evidence="1" id="KW-0812">Transmembrane</keyword>
<comment type="caution">
    <text evidence="3">The sequence shown here is derived from an EMBL/GenBank/DDBJ whole genome shotgun (WGS) entry which is preliminary data.</text>
</comment>
<dbReference type="EMBL" id="NBIV01000076">
    <property type="protein sequence ID" value="PXF44973.1"/>
    <property type="molecule type" value="Genomic_DNA"/>
</dbReference>
<keyword evidence="1" id="KW-0472">Membrane</keyword>
<evidence type="ECO:0000256" key="1">
    <source>
        <dbReference type="SAM" id="Phobius"/>
    </source>
</evidence>
<organism evidence="3 5">
    <name type="scientific">Gracilariopsis chorda</name>
    <dbReference type="NCBI Taxonomy" id="448386"/>
    <lineage>
        <taxon>Eukaryota</taxon>
        <taxon>Rhodophyta</taxon>
        <taxon>Florideophyceae</taxon>
        <taxon>Rhodymeniophycidae</taxon>
        <taxon>Gracilariales</taxon>
        <taxon>Gracilariaceae</taxon>
        <taxon>Gracilariopsis</taxon>
    </lineage>
</organism>
<evidence type="ECO:0000313" key="3">
    <source>
        <dbReference type="EMBL" id="PXF44973.1"/>
    </source>
</evidence>
<dbReference type="OrthoDB" id="11682at2759"/>
<feature type="chain" id="PRO_5036324312" evidence="2">
    <location>
        <begin position="20"/>
        <end position="531"/>
    </location>
</feature>
<accession>A0A2V3IS80</accession>